<reference evidence="3" key="1">
    <citation type="journal article" date="2019" name="Int. J. Syst. Evol. Microbiol.">
        <title>The Global Catalogue of Microorganisms (GCM) 10K type strain sequencing project: providing services to taxonomists for standard genome sequencing and annotation.</title>
        <authorList>
            <consortium name="The Broad Institute Genomics Platform"/>
            <consortium name="The Broad Institute Genome Sequencing Center for Infectious Disease"/>
            <person name="Wu L."/>
            <person name="Ma J."/>
        </authorList>
    </citation>
    <scope>NUCLEOTIDE SEQUENCE [LARGE SCALE GENOMIC DNA]</scope>
    <source>
        <strain evidence="3">KCTC 42211</strain>
    </source>
</reference>
<feature type="region of interest" description="Disordered" evidence="1">
    <location>
        <begin position="22"/>
        <end position="47"/>
    </location>
</feature>
<gene>
    <name evidence="2" type="ORF">ACFOM9_11520</name>
</gene>
<name>A0ABV7UWQ2_9GAMM</name>
<keyword evidence="3" id="KW-1185">Reference proteome</keyword>
<sequence>MRTTLLLASACLQAGCGQPKPDIDVASAPPTPTSFIQADTSDTTSASHPTLAGAYATEGGWGRLSIEAPAVEGVRFTLETENAGNGCNFSGQVRGRRAVVYEGAMASQCTLDLTSSRRGIAVSTSTADACNAYCGHNGSYRGDYLRLPAACTPDAIAHARERFKQLYDSKDYAQANQALAPVYRGCLPTLPMVDEGGVRNDYALVRHKLHDNAGCLEALDKYRADVARNDEGIVDGMAPTVAEEYLAVVGAARTNLALCGDRRASANR</sequence>
<evidence type="ECO:0000313" key="3">
    <source>
        <dbReference type="Proteomes" id="UP001595724"/>
    </source>
</evidence>
<proteinExistence type="predicted"/>
<dbReference type="Proteomes" id="UP001595724">
    <property type="component" value="Unassembled WGS sequence"/>
</dbReference>
<comment type="caution">
    <text evidence="2">The sequence shown here is derived from an EMBL/GenBank/DDBJ whole genome shotgun (WGS) entry which is preliminary data.</text>
</comment>
<organism evidence="2 3">
    <name type="scientific">Luteimonas notoginsengisoli</name>
    <dbReference type="NCBI Taxonomy" id="1578200"/>
    <lineage>
        <taxon>Bacteria</taxon>
        <taxon>Pseudomonadati</taxon>
        <taxon>Pseudomonadota</taxon>
        <taxon>Gammaproteobacteria</taxon>
        <taxon>Lysobacterales</taxon>
        <taxon>Lysobacteraceae</taxon>
        <taxon>Luteimonas</taxon>
    </lineage>
</organism>
<evidence type="ECO:0000256" key="1">
    <source>
        <dbReference type="SAM" id="MobiDB-lite"/>
    </source>
</evidence>
<evidence type="ECO:0008006" key="4">
    <source>
        <dbReference type="Google" id="ProtNLM"/>
    </source>
</evidence>
<accession>A0ABV7UWQ2</accession>
<dbReference type="EMBL" id="JBHRYF010000008">
    <property type="protein sequence ID" value="MFC3660697.1"/>
    <property type="molecule type" value="Genomic_DNA"/>
</dbReference>
<feature type="compositionally biased region" description="Polar residues" evidence="1">
    <location>
        <begin position="33"/>
        <end position="47"/>
    </location>
</feature>
<protein>
    <recommendedName>
        <fullName evidence="4">Lipoprotein</fullName>
    </recommendedName>
</protein>
<evidence type="ECO:0000313" key="2">
    <source>
        <dbReference type="EMBL" id="MFC3660697.1"/>
    </source>
</evidence>